<evidence type="ECO:0000313" key="9">
    <source>
        <dbReference type="Proteomes" id="UP000831327"/>
    </source>
</evidence>
<comment type="catalytic activity">
    <reaction evidence="6">
        <text>thymine + FMNH2 + NADH + O2 = (Z)-2-methylureidoacrylate + FMN + NAD(+) + H2O + H(+)</text>
        <dbReference type="Rhea" id="RHEA:31599"/>
        <dbReference type="ChEBI" id="CHEBI:15377"/>
        <dbReference type="ChEBI" id="CHEBI:15378"/>
        <dbReference type="ChEBI" id="CHEBI:15379"/>
        <dbReference type="ChEBI" id="CHEBI:17821"/>
        <dbReference type="ChEBI" id="CHEBI:57540"/>
        <dbReference type="ChEBI" id="CHEBI:57618"/>
        <dbReference type="ChEBI" id="CHEBI:57945"/>
        <dbReference type="ChEBI" id="CHEBI:58210"/>
        <dbReference type="ChEBI" id="CHEBI:143783"/>
        <dbReference type="EC" id="1.14.99.46"/>
    </reaction>
</comment>
<evidence type="ECO:0000313" key="8">
    <source>
        <dbReference type="EMBL" id="BDG71392.1"/>
    </source>
</evidence>
<keyword evidence="2 6" id="KW-0288">FMN</keyword>
<name>A0ABN6NYK4_9PROT</name>
<dbReference type="Proteomes" id="UP000831327">
    <property type="component" value="Chromosome"/>
</dbReference>
<dbReference type="InterPro" id="IPR036661">
    <property type="entry name" value="Luciferase-like_sf"/>
</dbReference>
<sequence length="360" mass="39238">MDIGVFIPINNNGWIISATSPQYMPSFELNKAVVQKAEGYGFDFALSMIKLHGFGGKTEFWDHGLESFTLMSALATVTSRIRLFASTAVLTLPPAMVARMTSTIDDVSGGRFGVNIVSGWHKVEYTQMGLWPGDQHFGKRYDYSTEYVRILRELWGTGLSDFKGEYFQMDNCVLSPRPKAPIKVVAAGQSDRGMEFAAQYCDYNFCLGEGVNEPTKAASVPARVLQHAAKTGRDVGAYMLYMIIADETDAAALAKWDLYNKGADREALAHLLGKAAEDTAPSETSMAAAIQRSPSPINFNMGTLVGSYANVAKMLDEVAAMPGVKGIMLTFDDFLLGLDAFGKHIQPLMSCRAGRMLNAA</sequence>
<gene>
    <name evidence="8" type="primary">rutA_2</name>
    <name evidence="6" type="synonym">rutA</name>
    <name evidence="8" type="ORF">Rmf_13210</name>
</gene>
<dbReference type="InterPro" id="IPR050172">
    <property type="entry name" value="SsuD_RutA_monooxygenase"/>
</dbReference>
<feature type="binding site" evidence="6">
    <location>
        <position position="190"/>
    </location>
    <ligand>
        <name>FMN</name>
        <dbReference type="ChEBI" id="CHEBI:58210"/>
    </ligand>
</feature>
<dbReference type="InterPro" id="IPR019914">
    <property type="entry name" value="Pyrimidine_monooxygenase_RutA"/>
</dbReference>
<comment type="catalytic activity">
    <reaction evidence="6">
        <text>uracil + FMNH2 + NADH + O2 = (Z)-3-ureidoacrylate + FMN + NAD(+) + H2O + H(+)</text>
        <dbReference type="Rhea" id="RHEA:31587"/>
        <dbReference type="ChEBI" id="CHEBI:15377"/>
        <dbReference type="ChEBI" id="CHEBI:15378"/>
        <dbReference type="ChEBI" id="CHEBI:15379"/>
        <dbReference type="ChEBI" id="CHEBI:17568"/>
        <dbReference type="ChEBI" id="CHEBI:57540"/>
        <dbReference type="ChEBI" id="CHEBI:57618"/>
        <dbReference type="ChEBI" id="CHEBI:57945"/>
        <dbReference type="ChEBI" id="CHEBI:58210"/>
        <dbReference type="ChEBI" id="CHEBI:59891"/>
        <dbReference type="EC" id="1.14.99.46"/>
    </reaction>
</comment>
<organism evidence="8 9">
    <name type="scientific">Roseomonas fluvialis</name>
    <dbReference type="NCBI Taxonomy" id="1750527"/>
    <lineage>
        <taxon>Bacteria</taxon>
        <taxon>Pseudomonadati</taxon>
        <taxon>Pseudomonadota</taxon>
        <taxon>Alphaproteobacteria</taxon>
        <taxon>Acetobacterales</taxon>
        <taxon>Roseomonadaceae</taxon>
        <taxon>Roseomonas</taxon>
    </lineage>
</organism>
<dbReference type="EC" id="1.14.99.46" evidence="6"/>
<feature type="binding site" evidence="6">
    <location>
        <position position="115"/>
    </location>
    <ligand>
        <name>FMN</name>
        <dbReference type="ChEBI" id="CHEBI:58210"/>
    </ligand>
</feature>
<dbReference type="HAMAP" id="MF_01699">
    <property type="entry name" value="RutA"/>
    <property type="match status" value="1"/>
</dbReference>
<dbReference type="GO" id="GO:0004497">
    <property type="term" value="F:monooxygenase activity"/>
    <property type="evidence" value="ECO:0007669"/>
    <property type="project" value="UniProtKB-KW"/>
</dbReference>
<dbReference type="PANTHER" id="PTHR42847:SF4">
    <property type="entry name" value="ALKANESULFONATE MONOOXYGENASE-RELATED"/>
    <property type="match status" value="1"/>
</dbReference>
<dbReference type="InterPro" id="IPR011251">
    <property type="entry name" value="Luciferase-like_dom"/>
</dbReference>
<evidence type="ECO:0000256" key="3">
    <source>
        <dbReference type="ARBA" id="ARBA00022857"/>
    </source>
</evidence>
<keyword evidence="1 6" id="KW-0285">Flavoprotein</keyword>
<reference evidence="8 9" key="1">
    <citation type="journal article" date="2016" name="Microbes Environ.">
        <title>Phylogenetically diverse aerobic anoxygenic phototrophic bacteria isolated from epilithic biofilms in Tama river, Japan.</title>
        <authorList>
            <person name="Hirose S."/>
            <person name="Matsuura K."/>
            <person name="Haruta S."/>
        </authorList>
    </citation>
    <scope>NUCLEOTIDE SEQUENCE [LARGE SCALE GENOMIC DNA]</scope>
    <source>
        <strain evidence="8 9">S08</strain>
    </source>
</reference>
<evidence type="ECO:0000256" key="1">
    <source>
        <dbReference type="ARBA" id="ARBA00022630"/>
    </source>
</evidence>
<dbReference type="Pfam" id="PF00296">
    <property type="entry name" value="Bac_luciferase"/>
    <property type="match status" value="1"/>
</dbReference>
<feature type="binding site" evidence="6">
    <location>
        <begin position="49"/>
        <end position="50"/>
    </location>
    <ligand>
        <name>FMN</name>
        <dbReference type="ChEBI" id="CHEBI:58210"/>
    </ligand>
</feature>
<keyword evidence="4 6" id="KW-0560">Oxidoreductase</keyword>
<dbReference type="RefSeq" id="WP_244458668.1">
    <property type="nucleotide sequence ID" value="NZ_AP025637.1"/>
</dbReference>
<feature type="binding site" evidence="6">
    <location>
        <begin position="140"/>
        <end position="141"/>
    </location>
    <ligand>
        <name>FMN</name>
        <dbReference type="ChEBI" id="CHEBI:58210"/>
    </ligand>
</feature>
<proteinExistence type="inferred from homology"/>
<evidence type="ECO:0000256" key="6">
    <source>
        <dbReference type="HAMAP-Rule" id="MF_01699"/>
    </source>
</evidence>
<dbReference type="CDD" id="cd01094">
    <property type="entry name" value="Alkanesulfonate_monoxygenase"/>
    <property type="match status" value="1"/>
</dbReference>
<evidence type="ECO:0000256" key="4">
    <source>
        <dbReference type="ARBA" id="ARBA00023002"/>
    </source>
</evidence>
<dbReference type="Gene3D" id="3.20.20.30">
    <property type="entry name" value="Luciferase-like domain"/>
    <property type="match status" value="1"/>
</dbReference>
<dbReference type="SUPFAM" id="SSF51679">
    <property type="entry name" value="Bacterial luciferase-like"/>
    <property type="match status" value="1"/>
</dbReference>
<dbReference type="EMBL" id="AP025637">
    <property type="protein sequence ID" value="BDG71392.1"/>
    <property type="molecule type" value="Genomic_DNA"/>
</dbReference>
<keyword evidence="5 6" id="KW-0503">Monooxygenase</keyword>
<dbReference type="NCBIfam" id="TIGR03612">
    <property type="entry name" value="RutA"/>
    <property type="match status" value="1"/>
</dbReference>
<evidence type="ECO:0000256" key="2">
    <source>
        <dbReference type="ARBA" id="ARBA00022643"/>
    </source>
</evidence>
<keyword evidence="3 6" id="KW-0521">NADP</keyword>
<accession>A0ABN6NYK4</accession>
<dbReference type="PANTHER" id="PTHR42847">
    <property type="entry name" value="ALKANESULFONATE MONOOXYGENASE"/>
    <property type="match status" value="1"/>
</dbReference>
<comment type="function">
    <text evidence="6">Catalyzes the pyrimidine ring opening between N-3 and C-4 by an unusual flavin hydroperoxide-catalyzed mechanism, adding oxygen atoms in the process to yield ureidoacrylate peracid, that immediately reacts with FMN forming ureidoacrylate and FMN-N(5)-oxide. The FMN-N(5)-oxide reacts spontaneously with NADH to produce FMN. Requires the flavin reductase RutF to regenerate FMN in vivo.</text>
</comment>
<evidence type="ECO:0000256" key="5">
    <source>
        <dbReference type="ARBA" id="ARBA00023033"/>
    </source>
</evidence>
<protein>
    <recommendedName>
        <fullName evidence="6">Pyrimidine monooxygenase RutA</fullName>
        <ecNumber evidence="6">1.14.99.46</ecNumber>
    </recommendedName>
</protein>
<keyword evidence="9" id="KW-1185">Reference proteome</keyword>
<comment type="similarity">
    <text evidence="6">Belongs to the NtaA/SnaA/DszA monooxygenase family. RutA subfamily.</text>
</comment>
<feature type="domain" description="Luciferase-like" evidence="7">
    <location>
        <begin position="1"/>
        <end position="319"/>
    </location>
</feature>
<feature type="binding site" evidence="6">
    <location>
        <position position="124"/>
    </location>
    <ligand>
        <name>FMN</name>
        <dbReference type="ChEBI" id="CHEBI:58210"/>
    </ligand>
</feature>
<evidence type="ECO:0000259" key="7">
    <source>
        <dbReference type="Pfam" id="PF00296"/>
    </source>
</evidence>